<dbReference type="OrthoDB" id="416253at2759"/>
<organism evidence="8 9">
    <name type="scientific">Chrysochromulina tobinii</name>
    <dbReference type="NCBI Taxonomy" id="1460289"/>
    <lineage>
        <taxon>Eukaryota</taxon>
        <taxon>Haptista</taxon>
        <taxon>Haptophyta</taxon>
        <taxon>Prymnesiophyceae</taxon>
        <taxon>Prymnesiales</taxon>
        <taxon>Chrysochromulinaceae</taxon>
        <taxon>Chrysochromulina</taxon>
    </lineage>
</organism>
<evidence type="ECO:0000256" key="4">
    <source>
        <dbReference type="PIRSR" id="PIRSR000097-1"/>
    </source>
</evidence>
<dbReference type="PROSITE" id="PS00063">
    <property type="entry name" value="ALDOKETO_REDUCTASE_3"/>
    <property type="match status" value="1"/>
</dbReference>
<sequence>MSEAVAAIGGPVVTLNDGHKMPLVGLGTWKSQPGEVKAAVKTAVRCGYRHIDCAACYKNEKEVGEALTELFAEGVCTREDLWITSKLWNDHHTAADVPKACDKTLADLQLSYVDLYLIHWPVVANFTGPELSPSYEETWTAMEALVAAGKARSIGVSNLSAKKLKAMRSYAKVFPAVNQVELHPLWRQEDLLRECAKLGTHLTAYSPLGSPDSATMIMHVGATVMEATEVQRIAAAMGKSPAQVLIRWAVQRGTSVVPKSVTPSRIEANLDVLSWALDDTQMAEISAMEPQVRLLHGQFWCNPDGPYKTTADLWDE</sequence>
<proteinExistence type="inferred from homology"/>
<gene>
    <name evidence="8" type="ORF">Ctob_009565</name>
</gene>
<keyword evidence="9" id="KW-1185">Reference proteome</keyword>
<dbReference type="PANTHER" id="PTHR11732">
    <property type="entry name" value="ALDO/KETO REDUCTASE"/>
    <property type="match status" value="1"/>
</dbReference>
<dbReference type="PRINTS" id="PR00069">
    <property type="entry name" value="ALDKETRDTASE"/>
</dbReference>
<evidence type="ECO:0000259" key="7">
    <source>
        <dbReference type="Pfam" id="PF00248"/>
    </source>
</evidence>
<comment type="similarity">
    <text evidence="1">Belongs to the aldo/keto reductase family.</text>
</comment>
<keyword evidence="3" id="KW-0560">Oxidoreductase</keyword>
<comment type="caution">
    <text evidence="8">The sequence shown here is derived from an EMBL/GenBank/DDBJ whole genome shotgun (WGS) entry which is preliminary data.</text>
</comment>
<dbReference type="SUPFAM" id="SSF51430">
    <property type="entry name" value="NAD(P)-linked oxidoreductase"/>
    <property type="match status" value="1"/>
</dbReference>
<feature type="binding site" evidence="5">
    <location>
        <position position="119"/>
    </location>
    <ligand>
        <name>substrate</name>
    </ligand>
</feature>
<feature type="site" description="Lowers pKa of active site Tyr" evidence="6">
    <location>
        <position position="86"/>
    </location>
</feature>
<dbReference type="InterPro" id="IPR023210">
    <property type="entry name" value="NADP_OxRdtase_dom"/>
</dbReference>
<keyword evidence="2" id="KW-0521">NADP</keyword>
<evidence type="ECO:0000256" key="5">
    <source>
        <dbReference type="PIRSR" id="PIRSR000097-2"/>
    </source>
</evidence>
<feature type="domain" description="NADP-dependent oxidoreductase" evidence="7">
    <location>
        <begin position="25"/>
        <end position="288"/>
    </location>
</feature>
<dbReference type="PROSITE" id="PS00798">
    <property type="entry name" value="ALDOKETO_REDUCTASE_1"/>
    <property type="match status" value="1"/>
</dbReference>
<evidence type="ECO:0000313" key="8">
    <source>
        <dbReference type="EMBL" id="KOO25298.1"/>
    </source>
</evidence>
<dbReference type="PIRSF" id="PIRSF000097">
    <property type="entry name" value="AKR"/>
    <property type="match status" value="1"/>
</dbReference>
<dbReference type="FunFam" id="3.20.20.100:FF:000006">
    <property type="entry name" value="Aldo-keto reductase family 1 member A1"/>
    <property type="match status" value="1"/>
</dbReference>
<reference evidence="9" key="1">
    <citation type="journal article" date="2015" name="PLoS Genet.">
        <title>Genome Sequence and Transcriptome Analyses of Chrysochromulina tobin: Metabolic Tools for Enhanced Algal Fitness in the Prominent Order Prymnesiales (Haptophyceae).</title>
        <authorList>
            <person name="Hovde B.T."/>
            <person name="Deodato C.R."/>
            <person name="Hunsperger H.M."/>
            <person name="Ryken S.A."/>
            <person name="Yost W."/>
            <person name="Jha R.K."/>
            <person name="Patterson J."/>
            <person name="Monnat R.J. Jr."/>
            <person name="Barlow S.B."/>
            <person name="Starkenburg S.R."/>
            <person name="Cattolico R.A."/>
        </authorList>
    </citation>
    <scope>NUCLEOTIDE SEQUENCE</scope>
    <source>
        <strain evidence="9">CCMP291</strain>
    </source>
</reference>
<evidence type="ECO:0000256" key="6">
    <source>
        <dbReference type="PIRSR" id="PIRSR000097-3"/>
    </source>
</evidence>
<dbReference type="Gene3D" id="3.20.20.100">
    <property type="entry name" value="NADP-dependent oxidoreductase domain"/>
    <property type="match status" value="1"/>
</dbReference>
<dbReference type="EMBL" id="JWZX01002994">
    <property type="protein sequence ID" value="KOO25298.1"/>
    <property type="molecule type" value="Genomic_DNA"/>
</dbReference>
<dbReference type="InterPro" id="IPR020471">
    <property type="entry name" value="AKR"/>
</dbReference>
<dbReference type="InterPro" id="IPR036812">
    <property type="entry name" value="NAD(P)_OxRdtase_dom_sf"/>
</dbReference>
<evidence type="ECO:0000256" key="3">
    <source>
        <dbReference type="ARBA" id="ARBA00023002"/>
    </source>
</evidence>
<dbReference type="Proteomes" id="UP000037460">
    <property type="component" value="Unassembled WGS sequence"/>
</dbReference>
<dbReference type="AlphaFoldDB" id="A0A0M0JGC8"/>
<dbReference type="Pfam" id="PF00248">
    <property type="entry name" value="Aldo_ket_red"/>
    <property type="match status" value="1"/>
</dbReference>
<accession>A0A0M0JGC8</accession>
<evidence type="ECO:0000256" key="1">
    <source>
        <dbReference type="ARBA" id="ARBA00007905"/>
    </source>
</evidence>
<evidence type="ECO:0000313" key="9">
    <source>
        <dbReference type="Proteomes" id="UP000037460"/>
    </source>
</evidence>
<dbReference type="GO" id="GO:0016491">
    <property type="term" value="F:oxidoreductase activity"/>
    <property type="evidence" value="ECO:0007669"/>
    <property type="project" value="UniProtKB-KW"/>
</dbReference>
<protein>
    <submittedName>
        <fullName evidence="8">Aldose reductase</fullName>
    </submittedName>
</protein>
<feature type="active site" description="Proton donor" evidence="4">
    <location>
        <position position="57"/>
    </location>
</feature>
<evidence type="ECO:0000256" key="2">
    <source>
        <dbReference type="ARBA" id="ARBA00022857"/>
    </source>
</evidence>
<dbReference type="InterPro" id="IPR018170">
    <property type="entry name" value="Aldo/ket_reductase_CS"/>
</dbReference>
<name>A0A0M0JGC8_9EUKA</name>